<evidence type="ECO:0000313" key="1">
    <source>
        <dbReference type="EMBL" id="SHJ51413.1"/>
    </source>
</evidence>
<gene>
    <name evidence="1" type="ORF">SAMN04488028_101360</name>
</gene>
<accession>A0A1M6JXN8</accession>
<keyword evidence="2" id="KW-1185">Reference proteome</keyword>
<sequence length="354" mass="39149">MKKFLYPLVAVLLIASACTEEEKSGDLSQEEAQAVITNMSQDMESDVIDMVESEGVEAVMSMADFLLETDESVEFMRQGQSPVDVTAMISDIKGLGKAFAPKARRLKDVSPEEEEDFSFEESLGIYVWNDTEGYFEIEDETVDFIEFRFPAEGSTTNNASLFVYDLQQSEEELSAIDAALKIDNEVVASVDLEIEYGQVFAANKISLDLFLKPFTYKVDVDDSAEKSSSVSVSIAKDDEVLTYVDLSVDFKSSLKLEATKVDGAIGYRTVEIKGDIDLAGIEAAEGERINDYIDVKLYAEGSFVGDLELDITTDEEIDIFVVYSDGTSESLLDLLAPVFDEIEDILVETSEEVI</sequence>
<evidence type="ECO:0000313" key="2">
    <source>
        <dbReference type="Proteomes" id="UP000184474"/>
    </source>
</evidence>
<dbReference type="EMBL" id="FRAA01000001">
    <property type="protein sequence ID" value="SHJ51413.1"/>
    <property type="molecule type" value="Genomic_DNA"/>
</dbReference>
<dbReference type="PROSITE" id="PS51257">
    <property type="entry name" value="PROKAR_LIPOPROTEIN"/>
    <property type="match status" value="1"/>
</dbReference>
<reference evidence="2" key="1">
    <citation type="submission" date="2016-11" db="EMBL/GenBank/DDBJ databases">
        <authorList>
            <person name="Varghese N."/>
            <person name="Submissions S."/>
        </authorList>
    </citation>
    <scope>NUCLEOTIDE SEQUENCE [LARGE SCALE GENOMIC DNA]</scope>
    <source>
        <strain evidence="2">DSM 26134</strain>
    </source>
</reference>
<protein>
    <submittedName>
        <fullName evidence="1">Uncharacterized protein</fullName>
    </submittedName>
</protein>
<organism evidence="1 2">
    <name type="scientific">Reichenbachiella agariperforans</name>
    <dbReference type="NCBI Taxonomy" id="156994"/>
    <lineage>
        <taxon>Bacteria</taxon>
        <taxon>Pseudomonadati</taxon>
        <taxon>Bacteroidota</taxon>
        <taxon>Cytophagia</taxon>
        <taxon>Cytophagales</taxon>
        <taxon>Reichenbachiellaceae</taxon>
        <taxon>Reichenbachiella</taxon>
    </lineage>
</organism>
<name>A0A1M6JXN8_REIAG</name>
<dbReference type="AlphaFoldDB" id="A0A1M6JXN8"/>
<dbReference type="RefSeq" id="WP_139280855.1">
    <property type="nucleotide sequence ID" value="NZ_FRAA01000001.1"/>
</dbReference>
<dbReference type="Proteomes" id="UP000184474">
    <property type="component" value="Unassembled WGS sequence"/>
</dbReference>
<proteinExistence type="predicted"/>